<dbReference type="EMBL" id="GBRH01184787">
    <property type="protein sequence ID" value="JAE13109.1"/>
    <property type="molecule type" value="Transcribed_RNA"/>
</dbReference>
<evidence type="ECO:0000313" key="2">
    <source>
        <dbReference type="EMBL" id="JAE13109.1"/>
    </source>
</evidence>
<accession>A0A0A9FPC8</accession>
<reference evidence="2" key="2">
    <citation type="journal article" date="2015" name="Data Brief">
        <title>Shoot transcriptome of the giant reed, Arundo donax.</title>
        <authorList>
            <person name="Barrero R.A."/>
            <person name="Guerrero F.D."/>
            <person name="Moolhuijzen P."/>
            <person name="Goolsby J.A."/>
            <person name="Tidwell J."/>
            <person name="Bellgard S.E."/>
            <person name="Bellgard M.I."/>
        </authorList>
    </citation>
    <scope>NUCLEOTIDE SEQUENCE</scope>
    <source>
        <tissue evidence="2">Shoot tissue taken approximately 20 cm above the soil surface</tissue>
    </source>
</reference>
<feature type="region of interest" description="Disordered" evidence="1">
    <location>
        <begin position="16"/>
        <end position="49"/>
    </location>
</feature>
<dbReference type="AlphaFoldDB" id="A0A0A9FPC8"/>
<sequence>MFRAFRHLHWVNCKTKQKQQRSVQPVLHPHQKFRTAHPHHLIGSKSEIV</sequence>
<organism evidence="2">
    <name type="scientific">Arundo donax</name>
    <name type="common">Giant reed</name>
    <name type="synonym">Donax arundinaceus</name>
    <dbReference type="NCBI Taxonomy" id="35708"/>
    <lineage>
        <taxon>Eukaryota</taxon>
        <taxon>Viridiplantae</taxon>
        <taxon>Streptophyta</taxon>
        <taxon>Embryophyta</taxon>
        <taxon>Tracheophyta</taxon>
        <taxon>Spermatophyta</taxon>
        <taxon>Magnoliopsida</taxon>
        <taxon>Liliopsida</taxon>
        <taxon>Poales</taxon>
        <taxon>Poaceae</taxon>
        <taxon>PACMAD clade</taxon>
        <taxon>Arundinoideae</taxon>
        <taxon>Arundineae</taxon>
        <taxon>Arundo</taxon>
    </lineage>
</organism>
<feature type="compositionally biased region" description="Basic residues" evidence="1">
    <location>
        <begin position="29"/>
        <end position="42"/>
    </location>
</feature>
<protein>
    <submittedName>
        <fullName evidence="2">Uncharacterized protein</fullName>
    </submittedName>
</protein>
<proteinExistence type="predicted"/>
<name>A0A0A9FPC8_ARUDO</name>
<reference evidence="2" key="1">
    <citation type="submission" date="2014-09" db="EMBL/GenBank/DDBJ databases">
        <authorList>
            <person name="Magalhaes I.L.F."/>
            <person name="Oliveira U."/>
            <person name="Santos F.R."/>
            <person name="Vidigal T.H.D.A."/>
            <person name="Brescovit A.D."/>
            <person name="Santos A.J."/>
        </authorList>
    </citation>
    <scope>NUCLEOTIDE SEQUENCE</scope>
    <source>
        <tissue evidence="2">Shoot tissue taken approximately 20 cm above the soil surface</tissue>
    </source>
</reference>
<evidence type="ECO:0000256" key="1">
    <source>
        <dbReference type="SAM" id="MobiDB-lite"/>
    </source>
</evidence>